<keyword evidence="5" id="KW-0949">S-adenosyl-L-methionine</keyword>
<dbReference type="PANTHER" id="PTHR45790:SF3">
    <property type="entry name" value="S-ADENOSYL-L-METHIONINE-DEPENDENT UROPORPHYRINOGEN III METHYLTRANSFERASE, CHLOROPLASTIC"/>
    <property type="match status" value="1"/>
</dbReference>
<evidence type="ECO:0000313" key="11">
    <source>
        <dbReference type="Proteomes" id="UP001198862"/>
    </source>
</evidence>
<evidence type="ECO:0000256" key="5">
    <source>
        <dbReference type="ARBA" id="ARBA00022691"/>
    </source>
</evidence>
<dbReference type="EMBL" id="JAJISD010000007">
    <property type="protein sequence ID" value="MCC8430694.1"/>
    <property type="molecule type" value="Genomic_DNA"/>
</dbReference>
<feature type="domain" description="Tetrapyrrole methylase" evidence="9">
    <location>
        <begin position="17"/>
        <end position="226"/>
    </location>
</feature>
<dbReference type="RefSeq" id="WP_230551847.1">
    <property type="nucleotide sequence ID" value="NZ_JAJISD010000007.1"/>
</dbReference>
<evidence type="ECO:0000256" key="2">
    <source>
        <dbReference type="ARBA" id="ARBA00012162"/>
    </source>
</evidence>
<dbReference type="PROSITE" id="PS00840">
    <property type="entry name" value="SUMT_2"/>
    <property type="match status" value="1"/>
</dbReference>
<dbReference type="EC" id="2.1.1.107" evidence="2"/>
<dbReference type="PANTHER" id="PTHR45790">
    <property type="entry name" value="SIROHEME SYNTHASE-RELATED"/>
    <property type="match status" value="1"/>
</dbReference>
<name>A0ABS8KXC2_9HYPH</name>
<keyword evidence="11" id="KW-1185">Reference proteome</keyword>
<dbReference type="InterPro" id="IPR014777">
    <property type="entry name" value="4pyrrole_Mease_sub1"/>
</dbReference>
<keyword evidence="6" id="KW-0627">Porphyrin biosynthesis</keyword>
<keyword evidence="4 8" id="KW-0808">Transferase</keyword>
<sequence>MNLEGFPDLPAFPPGEVWLAGAGPGDPRLLTVLALHAVSRADDIVHDALVDSRVLRLARQDAVLLPVGKRGGRPSPKQDEINALLVERARAGRRVLRLKGGDPFVFGRGWDEVTALSEAKLRFRIIPGLTAGLAGTALAGIPATSRDTNHAVVLAAGHRAEGQSTADWEALGRLGQPLILYMPMAQLEEIVAALQRGGLPGDTPAALVQSATTEDERVVESRLDALAEDAERHGIGSPCIAVIGAIATLRRRALASMVGWS</sequence>
<dbReference type="CDD" id="cd11642">
    <property type="entry name" value="SUMT"/>
    <property type="match status" value="1"/>
</dbReference>
<dbReference type="InterPro" id="IPR000878">
    <property type="entry name" value="4pyrrol_Mease"/>
</dbReference>
<dbReference type="NCBIfam" id="NF004790">
    <property type="entry name" value="PRK06136.1"/>
    <property type="match status" value="1"/>
</dbReference>
<organism evidence="10 11">
    <name type="scientific">Reyranella aquatilis</name>
    <dbReference type="NCBI Taxonomy" id="2035356"/>
    <lineage>
        <taxon>Bacteria</taxon>
        <taxon>Pseudomonadati</taxon>
        <taxon>Pseudomonadota</taxon>
        <taxon>Alphaproteobacteria</taxon>
        <taxon>Hyphomicrobiales</taxon>
        <taxon>Reyranellaceae</taxon>
        <taxon>Reyranella</taxon>
    </lineage>
</organism>
<evidence type="ECO:0000256" key="7">
    <source>
        <dbReference type="ARBA" id="ARBA00025705"/>
    </source>
</evidence>
<dbReference type="Pfam" id="PF00590">
    <property type="entry name" value="TP_methylase"/>
    <property type="match status" value="1"/>
</dbReference>
<evidence type="ECO:0000256" key="6">
    <source>
        <dbReference type="ARBA" id="ARBA00023244"/>
    </source>
</evidence>
<proteinExistence type="inferred from homology"/>
<dbReference type="Gene3D" id="3.30.950.10">
    <property type="entry name" value="Methyltransferase, Cobalt-precorrin-4 Transmethylase, Domain 2"/>
    <property type="match status" value="1"/>
</dbReference>
<evidence type="ECO:0000256" key="4">
    <source>
        <dbReference type="ARBA" id="ARBA00022679"/>
    </source>
</evidence>
<reference evidence="10 11" key="1">
    <citation type="submission" date="2021-11" db="EMBL/GenBank/DDBJ databases">
        <authorList>
            <person name="Lee D.-H."/>
            <person name="Kim S.-B."/>
        </authorList>
    </citation>
    <scope>NUCLEOTIDE SEQUENCE [LARGE SCALE GENOMIC DNA]</scope>
    <source>
        <strain evidence="10 11">KCTC 52223</strain>
    </source>
</reference>
<comment type="similarity">
    <text evidence="1 8">Belongs to the precorrin methyltransferase family.</text>
</comment>
<dbReference type="InterPro" id="IPR035996">
    <property type="entry name" value="4pyrrol_Methylase_sf"/>
</dbReference>
<evidence type="ECO:0000313" key="10">
    <source>
        <dbReference type="EMBL" id="MCC8430694.1"/>
    </source>
</evidence>
<dbReference type="NCBIfam" id="TIGR01469">
    <property type="entry name" value="cobA_cysG_Cterm"/>
    <property type="match status" value="1"/>
</dbReference>
<comment type="caution">
    <text evidence="10">The sequence shown here is derived from an EMBL/GenBank/DDBJ whole genome shotgun (WGS) entry which is preliminary data.</text>
</comment>
<evidence type="ECO:0000256" key="8">
    <source>
        <dbReference type="RuleBase" id="RU003960"/>
    </source>
</evidence>
<evidence type="ECO:0000259" key="9">
    <source>
        <dbReference type="Pfam" id="PF00590"/>
    </source>
</evidence>
<dbReference type="InterPro" id="IPR006366">
    <property type="entry name" value="CobA/CysG_C"/>
</dbReference>
<accession>A0ABS8KXC2</accession>
<comment type="pathway">
    <text evidence="7">Porphyrin-containing compound metabolism; siroheme biosynthesis; precorrin-2 from uroporphyrinogen III: step 1/1.</text>
</comment>
<keyword evidence="3 8" id="KW-0489">Methyltransferase</keyword>
<dbReference type="Proteomes" id="UP001198862">
    <property type="component" value="Unassembled WGS sequence"/>
</dbReference>
<gene>
    <name evidence="10" type="primary">cobA</name>
    <name evidence="10" type="ORF">LJ725_17120</name>
</gene>
<protein>
    <recommendedName>
        <fullName evidence="2">uroporphyrinogen-III C-methyltransferase</fullName>
        <ecNumber evidence="2">2.1.1.107</ecNumber>
    </recommendedName>
</protein>
<evidence type="ECO:0000256" key="1">
    <source>
        <dbReference type="ARBA" id="ARBA00005879"/>
    </source>
</evidence>
<evidence type="ECO:0000256" key="3">
    <source>
        <dbReference type="ARBA" id="ARBA00022603"/>
    </source>
</evidence>
<dbReference type="GO" id="GO:0032259">
    <property type="term" value="P:methylation"/>
    <property type="evidence" value="ECO:0007669"/>
    <property type="project" value="UniProtKB-KW"/>
</dbReference>
<dbReference type="InterPro" id="IPR050161">
    <property type="entry name" value="Siro_Cobalamin_biosynth"/>
</dbReference>
<dbReference type="InterPro" id="IPR003043">
    <property type="entry name" value="Uropor_MeTrfase_CS"/>
</dbReference>
<dbReference type="GO" id="GO:0004851">
    <property type="term" value="F:uroporphyrin-III C-methyltransferase activity"/>
    <property type="evidence" value="ECO:0007669"/>
    <property type="project" value="UniProtKB-EC"/>
</dbReference>
<dbReference type="InterPro" id="IPR014776">
    <property type="entry name" value="4pyrrole_Mease_sub2"/>
</dbReference>
<dbReference type="Gene3D" id="3.40.1010.10">
    <property type="entry name" value="Cobalt-precorrin-4 Transmethylase, Domain 1"/>
    <property type="match status" value="1"/>
</dbReference>
<dbReference type="SUPFAM" id="SSF53790">
    <property type="entry name" value="Tetrapyrrole methylase"/>
    <property type="match status" value="1"/>
</dbReference>